<dbReference type="PATRIC" id="fig|1405.8.peg.511"/>
<name>A0A090YN44_9BACI</name>
<dbReference type="AlphaFoldDB" id="A0A090YN44"/>
<evidence type="ECO:0000313" key="3">
    <source>
        <dbReference type="Proteomes" id="UP000029389"/>
    </source>
</evidence>
<keyword evidence="4" id="KW-1185">Reference proteome</keyword>
<evidence type="ECO:0000313" key="4">
    <source>
        <dbReference type="Proteomes" id="UP000264294"/>
    </source>
</evidence>
<evidence type="ECO:0000313" key="2">
    <source>
        <dbReference type="EMBL" id="RFT63475.1"/>
    </source>
</evidence>
<evidence type="ECO:0000313" key="1">
    <source>
        <dbReference type="EMBL" id="KFM99636.1"/>
    </source>
</evidence>
<dbReference type="EMBL" id="JMQC01000008">
    <property type="protein sequence ID" value="KFM99636.1"/>
    <property type="molecule type" value="Genomic_DNA"/>
</dbReference>
<organism evidence="1 3">
    <name type="scientific">Bacillus clarus</name>
    <dbReference type="NCBI Taxonomy" id="2338372"/>
    <lineage>
        <taxon>Bacteria</taxon>
        <taxon>Bacillati</taxon>
        <taxon>Bacillota</taxon>
        <taxon>Bacilli</taxon>
        <taxon>Bacillales</taxon>
        <taxon>Bacillaceae</taxon>
        <taxon>Bacillus</taxon>
        <taxon>Bacillus cereus group</taxon>
    </lineage>
</organism>
<reference evidence="1 3" key="1">
    <citation type="submission" date="2014-04" db="EMBL/GenBank/DDBJ databases">
        <authorList>
            <person name="Bishop-Lilly K.A."/>
            <person name="Broomall S.M."/>
            <person name="Chain P.S."/>
            <person name="Chertkov O."/>
            <person name="Coyne S.R."/>
            <person name="Daligault H.E."/>
            <person name="Davenport K.W."/>
            <person name="Erkkila T."/>
            <person name="Frey K.G."/>
            <person name="Gibbons H.S."/>
            <person name="Gu W."/>
            <person name="Jaissle J."/>
            <person name="Johnson S.L."/>
            <person name="Koroleva G.I."/>
            <person name="Ladner J.T."/>
            <person name="Lo C.-C."/>
            <person name="Minogue T.D."/>
            <person name="Munk C."/>
            <person name="Palacios G.F."/>
            <person name="Redden C.L."/>
            <person name="Rosenzweig C.N."/>
            <person name="Scholz M.B."/>
            <person name="Teshima H."/>
            <person name="Xu Y."/>
        </authorList>
    </citation>
    <scope>NUCLEOTIDE SEQUENCE [LARGE SCALE GENOMIC DNA]</scope>
    <source>
        <strain evidence="1 3">BHP</strain>
    </source>
</reference>
<dbReference type="Proteomes" id="UP000264294">
    <property type="component" value="Unassembled WGS sequence"/>
</dbReference>
<comment type="caution">
    <text evidence="1">The sequence shown here is derived from an EMBL/GenBank/DDBJ whole genome shotgun (WGS) entry which is preliminary data.</text>
</comment>
<gene>
    <name evidence="2" type="ORF">D0U04_25135</name>
    <name evidence="1" type="ORF">DJ93_337</name>
</gene>
<proteinExistence type="predicted"/>
<dbReference type="EMBL" id="QVOD01000047">
    <property type="protein sequence ID" value="RFT63475.1"/>
    <property type="molecule type" value="Genomic_DNA"/>
</dbReference>
<sequence length="112" mass="13485">MKYEYKFYKGFLPFPMIKLPKEMDIVSELLENDVHSKEWIEELDKVLNKEIDCANFGGNSCDLEVKPDFTTITHRYVEDEEYTCKIETIELKNLMLVWLEEYENYLQNRDSN</sequence>
<accession>A0A090YN44</accession>
<protein>
    <submittedName>
        <fullName evidence="1">Uncharacterized protein</fullName>
    </submittedName>
</protein>
<dbReference type="RefSeq" id="WP_042979020.1">
    <property type="nucleotide sequence ID" value="NZ_JMQC01000008.1"/>
</dbReference>
<reference evidence="2 4" key="2">
    <citation type="submission" date="2018-08" db="EMBL/GenBank/DDBJ databases">
        <title>Bacillus clarus sp. nov. strain PS00077A.</title>
        <authorList>
            <person name="Mendez Acevedo M."/>
            <person name="Carroll L."/>
            <person name="Mukherjee M."/>
            <person name="Wiedmann M."/>
            <person name="Kovac J."/>
        </authorList>
    </citation>
    <scope>NUCLEOTIDE SEQUENCE [LARGE SCALE GENOMIC DNA]</scope>
    <source>
        <strain evidence="2 4">PS00077A</strain>
    </source>
</reference>
<dbReference type="Proteomes" id="UP000029389">
    <property type="component" value="Unassembled WGS sequence"/>
</dbReference>